<proteinExistence type="predicted"/>
<protein>
    <recommendedName>
        <fullName evidence="2">IPT/TIG domain-containing protein</fullName>
    </recommendedName>
</protein>
<keyword evidence="1" id="KW-0732">Signal</keyword>
<feature type="domain" description="IPT/TIG" evidence="2">
    <location>
        <begin position="3"/>
        <end position="85"/>
    </location>
</feature>
<dbReference type="PANTHER" id="PTHR46769">
    <property type="entry name" value="POLYCYSTIC KIDNEY AND HEPATIC DISEASE 1 (AUTOSOMAL RECESSIVE)-LIKE 1"/>
    <property type="match status" value="1"/>
</dbReference>
<comment type="caution">
    <text evidence="3">The sequence shown here is derived from an EMBL/GenBank/DDBJ whole genome shotgun (WGS) entry which is preliminary data.</text>
</comment>
<dbReference type="SUPFAM" id="SSF81296">
    <property type="entry name" value="E set domains"/>
    <property type="match status" value="3"/>
</dbReference>
<evidence type="ECO:0000313" key="4">
    <source>
        <dbReference type="Proteomes" id="UP001165124"/>
    </source>
</evidence>
<dbReference type="GO" id="GO:0005975">
    <property type="term" value="P:carbohydrate metabolic process"/>
    <property type="evidence" value="ECO:0007669"/>
    <property type="project" value="UniProtKB-ARBA"/>
</dbReference>
<dbReference type="Pfam" id="PF01833">
    <property type="entry name" value="TIG"/>
    <property type="match status" value="3"/>
</dbReference>
<name>A0A9W6UTP5_9ACTN</name>
<dbReference type="InterPro" id="IPR002909">
    <property type="entry name" value="IPT_dom"/>
</dbReference>
<dbReference type="Gene3D" id="2.60.40.10">
    <property type="entry name" value="Immunoglobulins"/>
    <property type="match status" value="3"/>
</dbReference>
<evidence type="ECO:0000259" key="2">
    <source>
        <dbReference type="SMART" id="SM00429"/>
    </source>
</evidence>
<evidence type="ECO:0000313" key="3">
    <source>
        <dbReference type="EMBL" id="GLW61998.1"/>
    </source>
</evidence>
<feature type="domain" description="IPT/TIG" evidence="2">
    <location>
        <begin position="175"/>
        <end position="255"/>
    </location>
</feature>
<dbReference type="InterPro" id="IPR013783">
    <property type="entry name" value="Ig-like_fold"/>
</dbReference>
<sequence>MARPVVSGLDPSQGPVSGGNLVVITGSGFSTVGRVAFGAASAPFIINSDTQITAAAPPATGPATVNVTVSGPLGTSTDQAPYTYVAVPPQPVVTLIAPDAGPELGGNTVTIRGVGLSQTTAVHFGTTPAQSFAVVSDNEVTATAPAGTGTVQVTVTTPAGTSRTEPFTLYSYLGIPTVVSVQPTQGSSLGGESVLIVGSSFTHAADVLFGSALAVFTVVSDTQIVARTPGGTGTVAVTVLNVLGEGSSTATFTYV</sequence>
<dbReference type="RefSeq" id="WP_083951537.1">
    <property type="nucleotide sequence ID" value="NZ_BSRZ01000001.1"/>
</dbReference>
<dbReference type="Proteomes" id="UP001165124">
    <property type="component" value="Unassembled WGS sequence"/>
</dbReference>
<dbReference type="AlphaFoldDB" id="A0A9W6UTP5"/>
<accession>A0A9W6UTP5</accession>
<dbReference type="InterPro" id="IPR052387">
    <property type="entry name" value="Fibrocystin"/>
</dbReference>
<reference evidence="3" key="1">
    <citation type="submission" date="2023-02" db="EMBL/GenBank/DDBJ databases">
        <title>Actinomadura rubrobrunea NBRC 14622.</title>
        <authorList>
            <person name="Ichikawa N."/>
            <person name="Sato H."/>
            <person name="Tonouchi N."/>
        </authorList>
    </citation>
    <scope>NUCLEOTIDE SEQUENCE</scope>
    <source>
        <strain evidence="3">NBRC 14622</strain>
    </source>
</reference>
<dbReference type="InterPro" id="IPR014756">
    <property type="entry name" value="Ig_E-set"/>
</dbReference>
<keyword evidence="4" id="KW-1185">Reference proteome</keyword>
<evidence type="ECO:0000256" key="1">
    <source>
        <dbReference type="ARBA" id="ARBA00022729"/>
    </source>
</evidence>
<gene>
    <name evidence="3" type="ORF">Arub01_02420</name>
</gene>
<feature type="domain" description="IPT/TIG" evidence="2">
    <location>
        <begin position="90"/>
        <end position="170"/>
    </location>
</feature>
<organism evidence="3 4">
    <name type="scientific">Actinomadura rubrobrunea</name>
    <dbReference type="NCBI Taxonomy" id="115335"/>
    <lineage>
        <taxon>Bacteria</taxon>
        <taxon>Bacillati</taxon>
        <taxon>Actinomycetota</taxon>
        <taxon>Actinomycetes</taxon>
        <taxon>Streptosporangiales</taxon>
        <taxon>Thermomonosporaceae</taxon>
        <taxon>Actinomadura</taxon>
    </lineage>
</organism>
<dbReference type="EMBL" id="BSRZ01000001">
    <property type="protein sequence ID" value="GLW61998.1"/>
    <property type="molecule type" value="Genomic_DNA"/>
</dbReference>
<dbReference type="SMART" id="SM00429">
    <property type="entry name" value="IPT"/>
    <property type="match status" value="3"/>
</dbReference>
<dbReference type="PANTHER" id="PTHR46769:SF2">
    <property type="entry name" value="FIBROCYSTIN-L ISOFORM 2 PRECURSOR-RELATED"/>
    <property type="match status" value="1"/>
</dbReference>
<dbReference type="CDD" id="cd00102">
    <property type="entry name" value="IPT"/>
    <property type="match status" value="3"/>
</dbReference>